<dbReference type="AlphaFoldDB" id="A0A553PNR6"/>
<evidence type="ECO:0000259" key="2">
    <source>
        <dbReference type="Pfam" id="PF26080"/>
    </source>
</evidence>
<proteinExistence type="predicted"/>
<dbReference type="PANTHER" id="PTHR33236:SF11">
    <property type="entry name" value="CUB DOMAIN-CONTAINING PROTEIN"/>
    <property type="match status" value="1"/>
</dbReference>
<protein>
    <recommendedName>
        <fullName evidence="2">CUB domain-containing protein</fullName>
    </recommendedName>
</protein>
<comment type="caution">
    <text evidence="3">The sequence shown here is derived from an EMBL/GenBank/DDBJ whole genome shotgun (WGS) entry which is preliminary data.</text>
</comment>
<feature type="domain" description="CUB" evidence="2">
    <location>
        <begin position="252"/>
        <end position="420"/>
    </location>
</feature>
<dbReference type="OrthoDB" id="6378913at2759"/>
<evidence type="ECO:0000313" key="3">
    <source>
        <dbReference type="EMBL" id="TRY79323.1"/>
    </source>
</evidence>
<evidence type="ECO:0000313" key="4">
    <source>
        <dbReference type="Proteomes" id="UP000318571"/>
    </source>
</evidence>
<keyword evidence="1" id="KW-0732">Signal</keyword>
<keyword evidence="4" id="KW-1185">Reference proteome</keyword>
<dbReference type="PANTHER" id="PTHR33236">
    <property type="entry name" value="INTRAFLAGELLAR TRANSPORT PROTEIN 122 FAMILY PROTEIN-RELATED"/>
    <property type="match status" value="1"/>
</dbReference>
<feature type="chain" id="PRO_5022198524" description="CUB domain-containing protein" evidence="1">
    <location>
        <begin position="27"/>
        <end position="427"/>
    </location>
</feature>
<feature type="signal peptide" evidence="1">
    <location>
        <begin position="1"/>
        <end position="26"/>
    </location>
</feature>
<name>A0A553PNR6_TIGCA</name>
<accession>A0A553PNR6</accession>
<dbReference type="EMBL" id="VCGU01000002">
    <property type="protein sequence ID" value="TRY79323.1"/>
    <property type="molecule type" value="Genomic_DNA"/>
</dbReference>
<reference evidence="3 4" key="1">
    <citation type="journal article" date="2018" name="Nat. Ecol. Evol.">
        <title>Genomic signatures of mitonuclear coevolution across populations of Tigriopus californicus.</title>
        <authorList>
            <person name="Barreto F.S."/>
            <person name="Watson E.T."/>
            <person name="Lima T.G."/>
            <person name="Willett C.S."/>
            <person name="Edmands S."/>
            <person name="Li W."/>
            <person name="Burton R.S."/>
        </authorList>
    </citation>
    <scope>NUCLEOTIDE SEQUENCE [LARGE SCALE GENOMIC DNA]</scope>
    <source>
        <strain evidence="3 4">San Diego</strain>
    </source>
</reference>
<dbReference type="Pfam" id="PF26080">
    <property type="entry name" value="CUB_animal"/>
    <property type="match status" value="1"/>
</dbReference>
<dbReference type="STRING" id="6832.A0A553PNR6"/>
<evidence type="ECO:0000256" key="1">
    <source>
        <dbReference type="SAM" id="SignalP"/>
    </source>
</evidence>
<gene>
    <name evidence="3" type="ORF">TCAL_09863</name>
</gene>
<organism evidence="3 4">
    <name type="scientific">Tigriopus californicus</name>
    <name type="common">Marine copepod</name>
    <dbReference type="NCBI Taxonomy" id="6832"/>
    <lineage>
        <taxon>Eukaryota</taxon>
        <taxon>Metazoa</taxon>
        <taxon>Ecdysozoa</taxon>
        <taxon>Arthropoda</taxon>
        <taxon>Crustacea</taxon>
        <taxon>Multicrustacea</taxon>
        <taxon>Hexanauplia</taxon>
        <taxon>Copepoda</taxon>
        <taxon>Harpacticoida</taxon>
        <taxon>Harpacticidae</taxon>
        <taxon>Tigriopus</taxon>
    </lineage>
</organism>
<dbReference type="Proteomes" id="UP000318571">
    <property type="component" value="Chromosome 6"/>
</dbReference>
<sequence>MSRWFSQHVGGLLALILFECAIQALAITTQFHGKELPNSTSTSLHRKGKILSFMNIVRFDNTACVGTARLGICYTAAECEARGGRTTNTCAQGYGVCCIFSLGCGTTSAENCTYFEPVGTINPGSCTHTICPCSSDICQMRLDFLLFDITGPSTRTESIGTFRGGQIAAEGVQYSVATQCLTDIFSVTSSSGINPPSICGVNTNEHMYVDAGDGCNDLVFQIGEVARGNTIPARQWAIKISQFSCDYNNLAPPGCTQYFFNSDSGVVRSYNYDNAQSRHLADQQQVVCVRREQARCRICWSAPEKTGVSVNGLINDRGIVSPDICCAYNMNDAMEVKGYDCISIPGAVAAGTLTPVPERVCGIRGLVTANGNDYVPICSVSEPFQIRFNSDSYEATSDGEAISEEAEVLGPNTGFELNYALSNDNCS</sequence>
<dbReference type="InterPro" id="IPR058698">
    <property type="entry name" value="CUB_metazoa"/>
</dbReference>